<dbReference type="EMBL" id="DTPI01000033">
    <property type="protein sequence ID" value="HGE66994.1"/>
    <property type="molecule type" value="Genomic_DNA"/>
</dbReference>
<dbReference type="AlphaFoldDB" id="A0A7C4W2W2"/>
<dbReference type="SUPFAM" id="SSF103501">
    <property type="entry name" value="Respiratory nitrate reductase 1 gamma chain"/>
    <property type="match status" value="1"/>
</dbReference>
<dbReference type="NCBIfam" id="NF038037">
    <property type="entry name" value="cytob_DsrM"/>
    <property type="match status" value="1"/>
</dbReference>
<keyword evidence="4 7" id="KW-1133">Transmembrane helix</keyword>
<feature type="transmembrane region" description="Helical" evidence="7">
    <location>
        <begin position="141"/>
        <end position="160"/>
    </location>
</feature>
<evidence type="ECO:0000256" key="3">
    <source>
        <dbReference type="ARBA" id="ARBA00022692"/>
    </source>
</evidence>
<evidence type="ECO:0000256" key="2">
    <source>
        <dbReference type="ARBA" id="ARBA00022475"/>
    </source>
</evidence>
<dbReference type="InterPro" id="IPR023234">
    <property type="entry name" value="NarG-like_domain"/>
</dbReference>
<comment type="caution">
    <text evidence="10">The sequence shown here is derived from an EMBL/GenBank/DDBJ whole genome shotgun (WGS) entry which is preliminary data.</text>
</comment>
<feature type="transmembrane region" description="Helical" evidence="7">
    <location>
        <begin position="6"/>
        <end position="24"/>
    </location>
</feature>
<comment type="subcellular location">
    <subcellularLocation>
        <location evidence="1">Cell membrane</location>
        <topology evidence="1">Multi-pass membrane protein</topology>
    </subcellularLocation>
</comment>
<dbReference type="GO" id="GO:0005886">
    <property type="term" value="C:plasma membrane"/>
    <property type="evidence" value="ECO:0007669"/>
    <property type="project" value="UniProtKB-SubCell"/>
</dbReference>
<dbReference type="EMBL" id="DTAK01000006">
    <property type="protein sequence ID" value="HGU58754.1"/>
    <property type="molecule type" value="Genomic_DNA"/>
</dbReference>
<feature type="transmembrane region" description="Helical" evidence="7">
    <location>
        <begin position="180"/>
        <end position="199"/>
    </location>
</feature>
<evidence type="ECO:0000256" key="1">
    <source>
        <dbReference type="ARBA" id="ARBA00004651"/>
    </source>
</evidence>
<evidence type="ECO:0000256" key="7">
    <source>
        <dbReference type="SAM" id="Phobius"/>
    </source>
</evidence>
<evidence type="ECO:0000259" key="8">
    <source>
        <dbReference type="Pfam" id="PF02665"/>
    </source>
</evidence>
<keyword evidence="3 7" id="KW-0812">Transmembrane</keyword>
<organism evidence="10">
    <name type="scientific">Geoglobus ahangari</name>
    <dbReference type="NCBI Taxonomy" id="113653"/>
    <lineage>
        <taxon>Archaea</taxon>
        <taxon>Methanobacteriati</taxon>
        <taxon>Methanobacteriota</taxon>
        <taxon>Archaeoglobi</taxon>
        <taxon>Archaeoglobales</taxon>
        <taxon>Archaeoglobaceae</taxon>
        <taxon>Geoglobus</taxon>
    </lineage>
</organism>
<evidence type="ECO:0000313" key="9">
    <source>
        <dbReference type="EMBL" id="HGE66994.1"/>
    </source>
</evidence>
<feature type="domain" description="NarG-like" evidence="8">
    <location>
        <begin position="95"/>
        <end position="254"/>
    </location>
</feature>
<evidence type="ECO:0000256" key="4">
    <source>
        <dbReference type="ARBA" id="ARBA00022989"/>
    </source>
</evidence>
<sequence>MMAFFYLPYIAFAIFIVGFIYKVVGWARSAVPLKIPTTAGIARSFDFINKRRTINDRIDCPFTKWELVLRMFFEVFFMRSLFRNTRFYYRGVNVDTRWLWFFAMAFHYSLLIILIRHLRFFTNPIPDFVELIDWVDGLMKFWVPPIYVTGLLALASLAFLWGRRIFLAKERSISLPSDHLVLLLFAIILVSGTLLRYFVKTDLASIKEFALGLVTFTPPPPEVFQNIHWLFYVHLTAVCILIAYIPFSKLMHFAGIFFSPTRNMSNDNRFRRHVNPWDPEPKDPILVREGITVAGKTYRCKKLDWDTYYEMYKDQLDEIAEKDYVLKPEEV</sequence>
<accession>A0A7C4W2W2</accession>
<keyword evidence="5" id="KW-0560">Oxidoreductase</keyword>
<keyword evidence="6 7" id="KW-0472">Membrane</keyword>
<dbReference type="InterPro" id="IPR036197">
    <property type="entry name" value="NarG-like_sf"/>
</dbReference>
<evidence type="ECO:0000256" key="6">
    <source>
        <dbReference type="ARBA" id="ARBA00023136"/>
    </source>
</evidence>
<feature type="transmembrane region" description="Helical" evidence="7">
    <location>
        <begin position="98"/>
        <end position="121"/>
    </location>
</feature>
<evidence type="ECO:0000313" key="10">
    <source>
        <dbReference type="EMBL" id="HGU58754.1"/>
    </source>
</evidence>
<name>A0A7C4W2W2_9EURY</name>
<keyword evidence="2" id="KW-1003">Cell membrane</keyword>
<protein>
    <submittedName>
        <fullName evidence="10">Menaquinol oxidoreductase</fullName>
    </submittedName>
</protein>
<dbReference type="GO" id="GO:0016491">
    <property type="term" value="F:oxidoreductase activity"/>
    <property type="evidence" value="ECO:0007669"/>
    <property type="project" value="UniProtKB-KW"/>
</dbReference>
<proteinExistence type="predicted"/>
<dbReference type="Pfam" id="PF02665">
    <property type="entry name" value="Nitrate_red_gam"/>
    <property type="match status" value="1"/>
</dbReference>
<reference evidence="10" key="1">
    <citation type="journal article" date="2020" name="mSystems">
        <title>Genome- and Community-Level Interaction Insights into Carbon Utilization and Element Cycling Functions of Hydrothermarchaeota in Hydrothermal Sediment.</title>
        <authorList>
            <person name="Zhou Z."/>
            <person name="Liu Y."/>
            <person name="Xu W."/>
            <person name="Pan J."/>
            <person name="Luo Z.H."/>
            <person name="Li M."/>
        </authorList>
    </citation>
    <scope>NUCLEOTIDE SEQUENCE [LARGE SCALE GENOMIC DNA]</scope>
    <source>
        <strain evidence="10">SpSt-62</strain>
        <strain evidence="9">SpSt-97</strain>
    </source>
</reference>
<evidence type="ECO:0000256" key="5">
    <source>
        <dbReference type="ARBA" id="ARBA00023002"/>
    </source>
</evidence>
<feature type="transmembrane region" description="Helical" evidence="7">
    <location>
        <begin position="229"/>
        <end position="247"/>
    </location>
</feature>
<gene>
    <name evidence="10" type="ORF">ENT89_00775</name>
    <name evidence="9" type="ORF">ENX77_07785</name>
</gene>
<dbReference type="InterPro" id="IPR047660">
    <property type="entry name" value="DsrM"/>
</dbReference>
<dbReference type="Gene3D" id="1.20.950.20">
    <property type="entry name" value="Transmembrane di-heme cytochromes, Chain C"/>
    <property type="match status" value="1"/>
</dbReference>